<dbReference type="AlphaFoldDB" id="A0A9P9GZY5"/>
<proteinExistence type="predicted"/>
<evidence type="ECO:0000313" key="3">
    <source>
        <dbReference type="Proteomes" id="UP000736672"/>
    </source>
</evidence>
<accession>A0A9P9GZY5</accession>
<dbReference type="Proteomes" id="UP000736672">
    <property type="component" value="Unassembled WGS sequence"/>
</dbReference>
<protein>
    <submittedName>
        <fullName evidence="2">Uncharacterized protein</fullName>
    </submittedName>
</protein>
<feature type="chain" id="PRO_5040506568" evidence="1">
    <location>
        <begin position="19"/>
        <end position="224"/>
    </location>
</feature>
<dbReference type="OrthoDB" id="3692311at2759"/>
<reference evidence="2" key="1">
    <citation type="journal article" date="2021" name="Nat. Commun.">
        <title>Genetic determinants of endophytism in the Arabidopsis root mycobiome.</title>
        <authorList>
            <person name="Mesny F."/>
            <person name="Miyauchi S."/>
            <person name="Thiergart T."/>
            <person name="Pickel B."/>
            <person name="Atanasova L."/>
            <person name="Karlsson M."/>
            <person name="Huettel B."/>
            <person name="Barry K.W."/>
            <person name="Haridas S."/>
            <person name="Chen C."/>
            <person name="Bauer D."/>
            <person name="Andreopoulos W."/>
            <person name="Pangilinan J."/>
            <person name="LaButti K."/>
            <person name="Riley R."/>
            <person name="Lipzen A."/>
            <person name="Clum A."/>
            <person name="Drula E."/>
            <person name="Henrissat B."/>
            <person name="Kohler A."/>
            <person name="Grigoriev I.V."/>
            <person name="Martin F.M."/>
            <person name="Hacquard S."/>
        </authorList>
    </citation>
    <scope>NUCLEOTIDE SEQUENCE</scope>
    <source>
        <strain evidence="2">FSSC 5 MPI-SDFR-AT-0091</strain>
    </source>
</reference>
<evidence type="ECO:0000313" key="2">
    <source>
        <dbReference type="EMBL" id="KAH7247704.1"/>
    </source>
</evidence>
<gene>
    <name evidence="2" type="ORF">B0J15DRAFT_468474</name>
</gene>
<sequence>MSCCWLFGVILISSSLESSYIRLNCQSAEIVRNRKWSPLKWKYDMSDGTYHYWRPEALKNGSWNGFSFYEPRASWGLGLDRFVDDLWIPEVDSPVSPAIFENETNIEAGPTRLLFQADFSTWFNYEAQFICDVRQDYVESRVNCSRRDASARQNCTVTAQRPSQRRHAPENISPLSFIDVFRHVSYLLPRGASGLSFNNADLSIQYLIDPKLTDLGRTPTSAGF</sequence>
<dbReference type="EMBL" id="JAGTJS010000015">
    <property type="protein sequence ID" value="KAH7247704.1"/>
    <property type="molecule type" value="Genomic_DNA"/>
</dbReference>
<keyword evidence="3" id="KW-1185">Reference proteome</keyword>
<evidence type="ECO:0000256" key="1">
    <source>
        <dbReference type="SAM" id="SignalP"/>
    </source>
</evidence>
<feature type="signal peptide" evidence="1">
    <location>
        <begin position="1"/>
        <end position="18"/>
    </location>
</feature>
<organism evidence="2 3">
    <name type="scientific">Fusarium solani</name>
    <name type="common">Filamentous fungus</name>
    <dbReference type="NCBI Taxonomy" id="169388"/>
    <lineage>
        <taxon>Eukaryota</taxon>
        <taxon>Fungi</taxon>
        <taxon>Dikarya</taxon>
        <taxon>Ascomycota</taxon>
        <taxon>Pezizomycotina</taxon>
        <taxon>Sordariomycetes</taxon>
        <taxon>Hypocreomycetidae</taxon>
        <taxon>Hypocreales</taxon>
        <taxon>Nectriaceae</taxon>
        <taxon>Fusarium</taxon>
        <taxon>Fusarium solani species complex</taxon>
    </lineage>
</organism>
<keyword evidence="1" id="KW-0732">Signal</keyword>
<name>A0A9P9GZY5_FUSSL</name>
<comment type="caution">
    <text evidence="2">The sequence shown here is derived from an EMBL/GenBank/DDBJ whole genome shotgun (WGS) entry which is preliminary data.</text>
</comment>